<evidence type="ECO:0000313" key="1">
    <source>
        <dbReference type="EMBL" id="MBX43614.1"/>
    </source>
</evidence>
<dbReference type="AlphaFoldDB" id="A0A2P2NMI6"/>
<organism evidence="1">
    <name type="scientific">Rhizophora mucronata</name>
    <name type="common">Asiatic mangrove</name>
    <dbReference type="NCBI Taxonomy" id="61149"/>
    <lineage>
        <taxon>Eukaryota</taxon>
        <taxon>Viridiplantae</taxon>
        <taxon>Streptophyta</taxon>
        <taxon>Embryophyta</taxon>
        <taxon>Tracheophyta</taxon>
        <taxon>Spermatophyta</taxon>
        <taxon>Magnoliopsida</taxon>
        <taxon>eudicotyledons</taxon>
        <taxon>Gunneridae</taxon>
        <taxon>Pentapetalae</taxon>
        <taxon>rosids</taxon>
        <taxon>fabids</taxon>
        <taxon>Malpighiales</taxon>
        <taxon>Rhizophoraceae</taxon>
        <taxon>Rhizophora</taxon>
    </lineage>
</organism>
<proteinExistence type="predicted"/>
<sequence>MLNALFELMHNLGFCVCDYD</sequence>
<accession>A0A2P2NMI6</accession>
<name>A0A2P2NMI6_RHIMU</name>
<reference evidence="1" key="1">
    <citation type="submission" date="2018-02" db="EMBL/GenBank/DDBJ databases">
        <title>Rhizophora mucronata_Transcriptome.</title>
        <authorList>
            <person name="Meera S.P."/>
            <person name="Sreeshan A."/>
            <person name="Augustine A."/>
        </authorList>
    </citation>
    <scope>NUCLEOTIDE SEQUENCE</scope>
    <source>
        <tissue evidence="1">Leaf</tissue>
    </source>
</reference>
<dbReference type="EMBL" id="GGEC01063130">
    <property type="protein sequence ID" value="MBX43614.1"/>
    <property type="molecule type" value="Transcribed_RNA"/>
</dbReference>
<protein>
    <submittedName>
        <fullName evidence="1">Uncharacterized protein</fullName>
    </submittedName>
</protein>